<dbReference type="GO" id="GO:0102522">
    <property type="term" value="F:tRNA 4-demethylwyosine alpha-amino-alpha-carboxypropyltransferase activity"/>
    <property type="evidence" value="ECO:0007669"/>
    <property type="project" value="UniProtKB-EC"/>
</dbReference>
<reference evidence="9" key="1">
    <citation type="submission" date="2025-08" db="UniProtKB">
        <authorList>
            <consortium name="RefSeq"/>
        </authorList>
    </citation>
    <scope>IDENTIFICATION</scope>
</reference>
<feature type="domain" description="SAM-dependent methyltransferase TRM5/TYW2-type" evidence="7">
    <location>
        <begin position="1"/>
        <end position="85"/>
    </location>
</feature>
<dbReference type="GO" id="GO:0030488">
    <property type="term" value="P:tRNA methylation"/>
    <property type="evidence" value="ECO:0007669"/>
    <property type="project" value="TreeGrafter"/>
</dbReference>
<evidence type="ECO:0000256" key="5">
    <source>
        <dbReference type="ARBA" id="ARBA00022694"/>
    </source>
</evidence>
<dbReference type="EC" id="2.5.1.114" evidence="2"/>
<dbReference type="RefSeq" id="XP_014067857.2">
    <property type="nucleotide sequence ID" value="XM_014212382.2"/>
</dbReference>
<dbReference type="InterPro" id="IPR030382">
    <property type="entry name" value="MeTrfase_TRM5/TYW2"/>
</dbReference>
<evidence type="ECO:0000313" key="8">
    <source>
        <dbReference type="Proteomes" id="UP001652741"/>
    </source>
</evidence>
<keyword evidence="4" id="KW-0949">S-adenosyl-L-methionine</keyword>
<dbReference type="PROSITE" id="PS51684">
    <property type="entry name" value="SAM_MT_TRM5_TYW2"/>
    <property type="match status" value="1"/>
</dbReference>
<protein>
    <recommendedName>
        <fullName evidence="2">tRNA(Phe) (4-demethylwyosine(37)-C(7)) aminocarboxypropyltransferase</fullName>
        <ecNumber evidence="2">2.5.1.114</ecNumber>
    </recommendedName>
</protein>
<dbReference type="CDD" id="cd02440">
    <property type="entry name" value="AdoMet_MTases"/>
    <property type="match status" value="1"/>
</dbReference>
<dbReference type="GO" id="GO:0031591">
    <property type="term" value="P:wybutosine biosynthetic process"/>
    <property type="evidence" value="ECO:0007669"/>
    <property type="project" value="TreeGrafter"/>
</dbReference>
<sequence>MFSAGNITEKLRVASFNCSGETVVDLYAGIGYFTIPFLVHAGASHVHACEWNPDAVEALQRNLGVKWSVASLHRPQQRQPATPIV</sequence>
<dbReference type="PaxDb" id="8030-ENSSSAP00000085196"/>
<dbReference type="PANTHER" id="PTHR23245:SF25">
    <property type="entry name" value="TRNA WYBUTOSINE-SYNTHESIZING PROTEIN 2 HOMOLOG"/>
    <property type="match status" value="1"/>
</dbReference>
<dbReference type="GeneID" id="106611794"/>
<dbReference type="AlphaFoldDB" id="A0A1S3SU40"/>
<evidence type="ECO:0000256" key="1">
    <source>
        <dbReference type="ARBA" id="ARBA00004797"/>
    </source>
</evidence>
<organism evidence="8 9">
    <name type="scientific">Salmo salar</name>
    <name type="common">Atlantic salmon</name>
    <dbReference type="NCBI Taxonomy" id="8030"/>
    <lineage>
        <taxon>Eukaryota</taxon>
        <taxon>Metazoa</taxon>
        <taxon>Chordata</taxon>
        <taxon>Craniata</taxon>
        <taxon>Vertebrata</taxon>
        <taxon>Euteleostomi</taxon>
        <taxon>Actinopterygii</taxon>
        <taxon>Neopterygii</taxon>
        <taxon>Teleostei</taxon>
        <taxon>Protacanthopterygii</taxon>
        <taxon>Salmoniformes</taxon>
        <taxon>Salmonidae</taxon>
        <taxon>Salmoninae</taxon>
        <taxon>Salmo</taxon>
    </lineage>
</organism>
<comment type="catalytic activity">
    <reaction evidence="6">
        <text>4-demethylwyosine(37) in tRNA(Phe) + S-adenosyl-L-methionine = 4-demethyl-7-[(3S)-3-amino-3-carboxypropyl]wyosine(37) in tRNA(Phe) + S-methyl-5'-thioadenosine + H(+)</text>
        <dbReference type="Rhea" id="RHEA:36355"/>
        <dbReference type="Rhea" id="RHEA-COMP:10164"/>
        <dbReference type="Rhea" id="RHEA-COMP:10378"/>
        <dbReference type="ChEBI" id="CHEBI:15378"/>
        <dbReference type="ChEBI" id="CHEBI:17509"/>
        <dbReference type="ChEBI" id="CHEBI:59789"/>
        <dbReference type="ChEBI" id="CHEBI:64315"/>
        <dbReference type="ChEBI" id="CHEBI:73550"/>
        <dbReference type="EC" id="2.5.1.114"/>
    </reaction>
</comment>
<evidence type="ECO:0000256" key="3">
    <source>
        <dbReference type="ARBA" id="ARBA00022679"/>
    </source>
</evidence>
<evidence type="ECO:0000256" key="2">
    <source>
        <dbReference type="ARBA" id="ARBA00012265"/>
    </source>
</evidence>
<dbReference type="GO" id="GO:0008175">
    <property type="term" value="F:tRNA methyltransferase activity"/>
    <property type="evidence" value="ECO:0007669"/>
    <property type="project" value="TreeGrafter"/>
</dbReference>
<dbReference type="Pfam" id="PF02475">
    <property type="entry name" value="TRM5-TYW2_MTfase"/>
    <property type="match status" value="1"/>
</dbReference>
<gene>
    <name evidence="9" type="primary">LOC106611794</name>
</gene>
<name>A0A1S3SU40_SALSA</name>
<comment type="pathway">
    <text evidence="1">tRNA modification; wybutosine-tRNA(Phe) biosynthesis.</text>
</comment>
<evidence type="ECO:0000259" key="7">
    <source>
        <dbReference type="PROSITE" id="PS51684"/>
    </source>
</evidence>
<dbReference type="KEGG" id="sasa:106611794"/>
<evidence type="ECO:0000256" key="6">
    <source>
        <dbReference type="ARBA" id="ARBA00049400"/>
    </source>
</evidence>
<dbReference type="SUPFAM" id="SSF53335">
    <property type="entry name" value="S-adenosyl-L-methionine-dependent methyltransferases"/>
    <property type="match status" value="1"/>
</dbReference>
<keyword evidence="8" id="KW-1185">Reference proteome</keyword>
<keyword evidence="3" id="KW-0808">Transferase</keyword>
<evidence type="ECO:0000256" key="4">
    <source>
        <dbReference type="ARBA" id="ARBA00022691"/>
    </source>
</evidence>
<evidence type="ECO:0000313" key="9">
    <source>
        <dbReference type="RefSeq" id="XP_014067857.2"/>
    </source>
</evidence>
<dbReference type="Proteomes" id="UP001652741">
    <property type="component" value="Chromosome ssa09"/>
</dbReference>
<accession>A0A1S3SU40</accession>
<dbReference type="Gene3D" id="3.40.50.150">
    <property type="entry name" value="Vaccinia Virus protein VP39"/>
    <property type="match status" value="1"/>
</dbReference>
<dbReference type="InterPro" id="IPR029063">
    <property type="entry name" value="SAM-dependent_MTases_sf"/>
</dbReference>
<dbReference type="GO" id="GO:0005737">
    <property type="term" value="C:cytoplasm"/>
    <property type="evidence" value="ECO:0007669"/>
    <property type="project" value="TreeGrafter"/>
</dbReference>
<keyword evidence="5" id="KW-0819">tRNA processing</keyword>
<dbReference type="PANTHER" id="PTHR23245">
    <property type="entry name" value="TRNA METHYLTRANSFERASE"/>
    <property type="match status" value="1"/>
</dbReference>
<dbReference type="STRING" id="8030.ENSSSAP00000085196"/>
<dbReference type="InterPro" id="IPR056743">
    <property type="entry name" value="TRM5-TYW2-like_MTfase"/>
</dbReference>
<proteinExistence type="predicted"/>